<reference evidence="8" key="2">
    <citation type="submission" date="2015-03" db="EMBL/GenBank/DDBJ databases">
        <title>Genome sequence of Paenibacillus beijingensis strain DSM 24997T.</title>
        <authorList>
            <person name="Kwak Y."/>
            <person name="Shin J.-H."/>
        </authorList>
    </citation>
    <scope>NUCLEOTIDE SEQUENCE [LARGE SCALE GENOMIC DNA]</scope>
    <source>
        <strain evidence="8">DSM 24997</strain>
    </source>
</reference>
<dbReference type="PANTHER" id="PTHR33931:SF2">
    <property type="entry name" value="HOLIN-LIKE PROTEIN CIDA"/>
    <property type="match status" value="1"/>
</dbReference>
<dbReference type="EMBL" id="CP011058">
    <property type="protein sequence ID" value="AJY77933.1"/>
    <property type="molecule type" value="Genomic_DNA"/>
</dbReference>
<accession>A0A0D5NSP1</accession>
<keyword evidence="2" id="KW-1003">Cell membrane</keyword>
<evidence type="ECO:0000313" key="8">
    <source>
        <dbReference type="Proteomes" id="UP000032633"/>
    </source>
</evidence>
<feature type="transmembrane region" description="Helical" evidence="6">
    <location>
        <begin position="7"/>
        <end position="24"/>
    </location>
</feature>
<comment type="subcellular location">
    <subcellularLocation>
        <location evidence="1">Cell membrane</location>
        <topology evidence="1">Multi-pass membrane protein</topology>
    </subcellularLocation>
</comment>
<keyword evidence="5 6" id="KW-0472">Membrane</keyword>
<dbReference type="HOGENOM" id="CLU_113736_2_1_9"/>
<evidence type="ECO:0000256" key="2">
    <source>
        <dbReference type="ARBA" id="ARBA00022475"/>
    </source>
</evidence>
<feature type="transmembrane region" description="Helical" evidence="6">
    <location>
        <begin position="30"/>
        <end position="48"/>
    </location>
</feature>
<dbReference type="InterPro" id="IPR005538">
    <property type="entry name" value="LrgA/CidA"/>
</dbReference>
<keyword evidence="8" id="KW-1185">Reference proteome</keyword>
<dbReference type="Proteomes" id="UP000032633">
    <property type="component" value="Chromosome"/>
</dbReference>
<proteinExistence type="predicted"/>
<reference evidence="7 8" key="1">
    <citation type="journal article" date="2015" name="J. Biotechnol.">
        <title>Complete genome sequence of Paenibacillus beijingensis 7188(T) (=DSM 24997(T)), a novel rhizobacterium from jujube garden soil.</title>
        <authorList>
            <person name="Kwak Y."/>
            <person name="Shin J.H."/>
        </authorList>
    </citation>
    <scope>NUCLEOTIDE SEQUENCE [LARGE SCALE GENOMIC DNA]</scope>
    <source>
        <strain evidence="7 8">DSM 24997</strain>
    </source>
</reference>
<dbReference type="KEGG" id="pbj:VN24_21985"/>
<dbReference type="PANTHER" id="PTHR33931">
    <property type="entry name" value="HOLIN-LIKE PROTEIN CIDA-RELATED"/>
    <property type="match status" value="1"/>
</dbReference>
<organism evidence="7 8">
    <name type="scientific">Paenibacillus beijingensis</name>
    <dbReference type="NCBI Taxonomy" id="1126833"/>
    <lineage>
        <taxon>Bacteria</taxon>
        <taxon>Bacillati</taxon>
        <taxon>Bacillota</taxon>
        <taxon>Bacilli</taxon>
        <taxon>Bacillales</taxon>
        <taxon>Paenibacillaceae</taxon>
        <taxon>Paenibacillus</taxon>
    </lineage>
</organism>
<name>A0A0D5NSP1_9BACL</name>
<dbReference type="PATRIC" id="fig|1126833.4.peg.4831"/>
<keyword evidence="3 6" id="KW-0812">Transmembrane</keyword>
<gene>
    <name evidence="7" type="ORF">VN24_21985</name>
</gene>
<feature type="transmembrane region" description="Helical" evidence="6">
    <location>
        <begin position="55"/>
        <end position="72"/>
    </location>
</feature>
<dbReference type="STRING" id="1126833.VN24_21985"/>
<dbReference type="RefSeq" id="WP_045673572.1">
    <property type="nucleotide sequence ID" value="NZ_CP011058.1"/>
</dbReference>
<evidence type="ECO:0000256" key="4">
    <source>
        <dbReference type="ARBA" id="ARBA00022989"/>
    </source>
</evidence>
<dbReference type="OrthoDB" id="3176438at2"/>
<feature type="transmembrane region" description="Helical" evidence="6">
    <location>
        <begin position="92"/>
        <end position="114"/>
    </location>
</feature>
<dbReference type="GO" id="GO:0005886">
    <property type="term" value="C:plasma membrane"/>
    <property type="evidence" value="ECO:0007669"/>
    <property type="project" value="UniProtKB-SubCell"/>
</dbReference>
<evidence type="ECO:0000256" key="5">
    <source>
        <dbReference type="ARBA" id="ARBA00023136"/>
    </source>
</evidence>
<keyword evidence="4 6" id="KW-1133">Transmembrane helix</keyword>
<evidence type="ECO:0000256" key="1">
    <source>
        <dbReference type="ARBA" id="ARBA00004651"/>
    </source>
</evidence>
<evidence type="ECO:0000256" key="3">
    <source>
        <dbReference type="ARBA" id="ARBA00022692"/>
    </source>
</evidence>
<protein>
    <submittedName>
        <fullName evidence="7">Holin</fullName>
    </submittedName>
</protein>
<dbReference type="NCBIfam" id="NF002460">
    <property type="entry name" value="PRK01658.1"/>
    <property type="match status" value="1"/>
</dbReference>
<sequence length="123" mass="13799">MKTFLKGVLQVIFFIVVFWLMNGLSELLHLKVPGSILGLVLVFLLLQFKIIKVEWIDLGATWLLAEMLLFFIPPATGLIQFQDLLLQNGLSILLVIVSTTLIVMLAAGILSQLISHQRERKNG</sequence>
<evidence type="ECO:0000313" key="7">
    <source>
        <dbReference type="EMBL" id="AJY77933.1"/>
    </source>
</evidence>
<dbReference type="AlphaFoldDB" id="A0A0D5NSP1"/>
<evidence type="ECO:0000256" key="6">
    <source>
        <dbReference type="SAM" id="Phobius"/>
    </source>
</evidence>
<dbReference type="Pfam" id="PF03788">
    <property type="entry name" value="LrgA"/>
    <property type="match status" value="1"/>
</dbReference>